<name>A0A9X1TG67_9BACT</name>
<dbReference type="RefSeq" id="WP_234656690.1">
    <property type="nucleotide sequence ID" value="NZ_CP094997.1"/>
</dbReference>
<dbReference type="InterPro" id="IPR013785">
    <property type="entry name" value="Aldolase_TIM"/>
</dbReference>
<dbReference type="EMBL" id="JAJTTC010000005">
    <property type="protein sequence ID" value="MCF0063762.1"/>
    <property type="molecule type" value="Genomic_DNA"/>
</dbReference>
<feature type="region of interest" description="Disordered" evidence="1">
    <location>
        <begin position="1"/>
        <end position="25"/>
    </location>
</feature>
<gene>
    <name evidence="2" type="ORF">LXM26_19770</name>
</gene>
<dbReference type="Gene3D" id="3.20.20.70">
    <property type="entry name" value="Aldolase class I"/>
    <property type="match status" value="1"/>
</dbReference>
<evidence type="ECO:0000313" key="2">
    <source>
        <dbReference type="EMBL" id="MCF0063762.1"/>
    </source>
</evidence>
<accession>A0A9X1TG67</accession>
<comment type="caution">
    <text evidence="2">The sequence shown here is derived from an EMBL/GenBank/DDBJ whole genome shotgun (WGS) entry which is preliminary data.</text>
</comment>
<organism evidence="2 3">
    <name type="scientific">Dyadobacter chenwenxiniae</name>
    <dbReference type="NCBI Taxonomy" id="2906456"/>
    <lineage>
        <taxon>Bacteria</taxon>
        <taxon>Pseudomonadati</taxon>
        <taxon>Bacteroidota</taxon>
        <taxon>Cytophagia</taxon>
        <taxon>Cytophagales</taxon>
        <taxon>Spirosomataceae</taxon>
        <taxon>Dyadobacter</taxon>
    </lineage>
</organism>
<dbReference type="AlphaFoldDB" id="A0A9X1TG67"/>
<keyword evidence="3" id="KW-1185">Reference proteome</keyword>
<evidence type="ECO:0000313" key="3">
    <source>
        <dbReference type="Proteomes" id="UP001139000"/>
    </source>
</evidence>
<dbReference type="Proteomes" id="UP001139000">
    <property type="component" value="Unassembled WGS sequence"/>
</dbReference>
<sequence>MSKRFEKDAALNQPDRATMFDGGEHNYTDYPALNGSWHLKNSFRQQTKGAL</sequence>
<evidence type="ECO:0000256" key="1">
    <source>
        <dbReference type="SAM" id="MobiDB-lite"/>
    </source>
</evidence>
<reference evidence="2" key="1">
    <citation type="submission" date="2021-12" db="EMBL/GenBank/DDBJ databases">
        <title>Novel species in genus Dyadobacter.</title>
        <authorList>
            <person name="Ma C."/>
        </authorList>
    </citation>
    <scope>NUCLEOTIDE SEQUENCE</scope>
    <source>
        <strain evidence="2">LJ419</strain>
    </source>
</reference>
<proteinExistence type="predicted"/>
<protein>
    <submittedName>
        <fullName evidence="2">Uncharacterized protein</fullName>
    </submittedName>
</protein>